<dbReference type="InterPro" id="IPR044926">
    <property type="entry name" value="RGS_subdomain_2"/>
</dbReference>
<feature type="compositionally biased region" description="Basic and acidic residues" evidence="1">
    <location>
        <begin position="71"/>
        <end position="83"/>
    </location>
</feature>
<feature type="transmembrane region" description="Helical" evidence="2">
    <location>
        <begin position="410"/>
        <end position="434"/>
    </location>
</feature>
<feature type="transmembrane region" description="Helical" evidence="2">
    <location>
        <begin position="381"/>
        <end position="404"/>
    </location>
</feature>
<dbReference type="GeneID" id="68111795"/>
<evidence type="ECO:0000256" key="1">
    <source>
        <dbReference type="SAM" id="MobiDB-lite"/>
    </source>
</evidence>
<dbReference type="RefSeq" id="XP_044561391.1">
    <property type="nucleotide sequence ID" value="XM_044708006.1"/>
</dbReference>
<dbReference type="VEuPathDB" id="AmoebaDB:FDP41_004577"/>
<keyword evidence="2" id="KW-1133">Transmembrane helix</keyword>
<gene>
    <name evidence="3" type="ORF">FDP41_004577</name>
</gene>
<evidence type="ECO:0000313" key="3">
    <source>
        <dbReference type="EMBL" id="KAF0976678.1"/>
    </source>
</evidence>
<dbReference type="OrthoDB" id="196547at2759"/>
<feature type="compositionally biased region" description="Low complexity" evidence="1">
    <location>
        <begin position="141"/>
        <end position="152"/>
    </location>
</feature>
<feature type="compositionally biased region" description="Polar residues" evidence="1">
    <location>
        <begin position="84"/>
        <end position="99"/>
    </location>
</feature>
<evidence type="ECO:0000256" key="2">
    <source>
        <dbReference type="SAM" id="Phobius"/>
    </source>
</evidence>
<dbReference type="VEuPathDB" id="AmoebaDB:NF0114680"/>
<feature type="compositionally biased region" description="Polar residues" evidence="1">
    <location>
        <begin position="115"/>
        <end position="128"/>
    </location>
</feature>
<proteinExistence type="predicted"/>
<feature type="region of interest" description="Disordered" evidence="1">
    <location>
        <begin position="71"/>
        <end position="152"/>
    </location>
</feature>
<evidence type="ECO:0000313" key="4">
    <source>
        <dbReference type="Proteomes" id="UP000444721"/>
    </source>
</evidence>
<dbReference type="AlphaFoldDB" id="A0A6A5BR34"/>
<protein>
    <submittedName>
        <fullName evidence="3">Uncharacterized protein</fullName>
    </submittedName>
</protein>
<organism evidence="3 4">
    <name type="scientific">Naegleria fowleri</name>
    <name type="common">Brain eating amoeba</name>
    <dbReference type="NCBI Taxonomy" id="5763"/>
    <lineage>
        <taxon>Eukaryota</taxon>
        <taxon>Discoba</taxon>
        <taxon>Heterolobosea</taxon>
        <taxon>Tetramitia</taxon>
        <taxon>Eutetramitia</taxon>
        <taxon>Vahlkampfiidae</taxon>
        <taxon>Naegleria</taxon>
    </lineage>
</organism>
<comment type="caution">
    <text evidence="3">The sequence shown here is derived from an EMBL/GenBank/DDBJ whole genome shotgun (WGS) entry which is preliminary data.</text>
</comment>
<keyword evidence="2" id="KW-0472">Membrane</keyword>
<dbReference type="SUPFAM" id="SSF48097">
    <property type="entry name" value="Regulator of G-protein signaling, RGS"/>
    <property type="match status" value="1"/>
</dbReference>
<keyword evidence="2" id="KW-0812">Transmembrane</keyword>
<dbReference type="InterPro" id="IPR036305">
    <property type="entry name" value="RGS_sf"/>
</dbReference>
<dbReference type="Proteomes" id="UP000444721">
    <property type="component" value="Unassembled WGS sequence"/>
</dbReference>
<feature type="transmembrane region" description="Helical" evidence="2">
    <location>
        <begin position="284"/>
        <end position="303"/>
    </location>
</feature>
<dbReference type="OMA" id="ADRDTWN"/>
<feature type="transmembrane region" description="Helical" evidence="2">
    <location>
        <begin position="344"/>
        <end position="369"/>
    </location>
</feature>
<feature type="compositionally biased region" description="Low complexity" evidence="1">
    <location>
        <begin position="477"/>
        <end position="491"/>
    </location>
</feature>
<name>A0A6A5BR34_NAEFO</name>
<reference evidence="3 4" key="1">
    <citation type="journal article" date="2019" name="Sci. Rep.">
        <title>Nanopore sequencing improves the draft genome of the human pathogenic amoeba Naegleria fowleri.</title>
        <authorList>
            <person name="Liechti N."/>
            <person name="Schurch N."/>
            <person name="Bruggmann R."/>
            <person name="Wittwer M."/>
        </authorList>
    </citation>
    <scope>NUCLEOTIDE SEQUENCE [LARGE SCALE GENOMIC DNA]</scope>
    <source>
        <strain evidence="3 4">ATCC 30894</strain>
    </source>
</reference>
<dbReference type="Gene3D" id="1.10.167.10">
    <property type="entry name" value="Regulator of G-protein Signalling 4, domain 2"/>
    <property type="match status" value="1"/>
</dbReference>
<feature type="transmembrane region" description="Helical" evidence="2">
    <location>
        <begin position="28"/>
        <end position="47"/>
    </location>
</feature>
<accession>A0A6A5BR34</accession>
<keyword evidence="4" id="KW-1185">Reference proteome</keyword>
<feature type="region of interest" description="Disordered" evidence="1">
    <location>
        <begin position="475"/>
        <end position="497"/>
    </location>
</feature>
<dbReference type="VEuPathDB" id="AmoebaDB:NfTy_082550"/>
<dbReference type="EMBL" id="VFQX01000037">
    <property type="protein sequence ID" value="KAF0976678.1"/>
    <property type="molecule type" value="Genomic_DNA"/>
</dbReference>
<sequence length="627" mass="71288">MSVHAVFIAGFLLRYTIGRKVFPCALYTLLYFLLPAAVSLPTTLRCIRIYTLYRLNLFKTNIFDIDHVPAKPSSDKEKNHHNDGSNQALKHQTGTSNGAETPIIKQEEEEEELMETSSSRMTAQVSGSTDEKHTIVDNKQQQEPSPSSTTTSQVVLLLPPADTSGMTDSSAIVTSTHTTTTTATTTNTPTAVEDEALLKLENPMSIIVRQQQAIDGLSSLSSVHTDIITNNTNNNMNNTDPTDDKEFTFTLNSKSVWDISDSSQEVKAQIRIMQTLSFLSSYKFMILSYSVLIVFQVVLWLLFGGIEEIIFSSSSSQQQENQRVFLLEGGLFVFNHGCGLSTNFIIIFACVSILYIVLEIIALILCFRADRDTWNMKRDTILLVILQVICVILFGITGNVSFIVNLTDYLLPYGYTLVMYSFFEILIYMFVPLLKALREEKRFNNSDSHRSNNHHHHHGKNLGLKMMWSQRRHEGKSLSPSSSVSTPTNASMGASYKNTQHQSEIERILLNKRTYDIMLDFARRSYCVESVLAWRDIRRFKSSRIHKKKIAQHIVNTYLTVGSPFELNISNIEKKRQEYLTILNSDTKITSPFFDKLEEHCLYDMRDVFTRLRNANKEIDDLVNSFD</sequence>